<protein>
    <submittedName>
        <fullName evidence="8">Uncharacterized protein</fullName>
    </submittedName>
</protein>
<dbReference type="Gene3D" id="1.10.630.10">
    <property type="entry name" value="Cytochrome P450"/>
    <property type="match status" value="1"/>
</dbReference>
<reference evidence="8 9" key="1">
    <citation type="submission" date="2014-04" db="EMBL/GenBank/DDBJ databases">
        <title>Evolutionary Origins and Diversification of the Mycorrhizal Mutualists.</title>
        <authorList>
            <consortium name="DOE Joint Genome Institute"/>
            <consortium name="Mycorrhizal Genomics Consortium"/>
            <person name="Kohler A."/>
            <person name="Kuo A."/>
            <person name="Nagy L.G."/>
            <person name="Floudas D."/>
            <person name="Copeland A."/>
            <person name="Barry K.W."/>
            <person name="Cichocki N."/>
            <person name="Veneault-Fourrey C."/>
            <person name="LaButti K."/>
            <person name="Lindquist E.A."/>
            <person name="Lipzen A."/>
            <person name="Lundell T."/>
            <person name="Morin E."/>
            <person name="Murat C."/>
            <person name="Riley R."/>
            <person name="Ohm R."/>
            <person name="Sun H."/>
            <person name="Tunlid A."/>
            <person name="Henrissat B."/>
            <person name="Grigoriev I.V."/>
            <person name="Hibbett D.S."/>
            <person name="Martin F."/>
        </authorList>
    </citation>
    <scope>NUCLEOTIDE SEQUENCE [LARGE SCALE GENOMIC DNA]</scope>
    <source>
        <strain evidence="8 9">Koide BX008</strain>
    </source>
</reference>
<keyword evidence="6" id="KW-0812">Transmembrane</keyword>
<dbReference type="GO" id="GO:0004497">
    <property type="term" value="F:monooxygenase activity"/>
    <property type="evidence" value="ECO:0007669"/>
    <property type="project" value="InterPro"/>
</dbReference>
<dbReference type="SUPFAM" id="SSF48264">
    <property type="entry name" value="Cytochrome P450"/>
    <property type="match status" value="1"/>
</dbReference>
<evidence type="ECO:0000256" key="7">
    <source>
        <dbReference type="SAM" id="SignalP"/>
    </source>
</evidence>
<dbReference type="EMBL" id="KN818296">
    <property type="protein sequence ID" value="KIL60570.1"/>
    <property type="molecule type" value="Genomic_DNA"/>
</dbReference>
<proteinExistence type="inferred from homology"/>
<dbReference type="Pfam" id="PF00067">
    <property type="entry name" value="p450"/>
    <property type="match status" value="1"/>
</dbReference>
<dbReference type="HOGENOM" id="CLU_1255684_0_0_1"/>
<dbReference type="GO" id="GO:0005506">
    <property type="term" value="F:iron ion binding"/>
    <property type="evidence" value="ECO:0007669"/>
    <property type="project" value="InterPro"/>
</dbReference>
<evidence type="ECO:0000256" key="3">
    <source>
        <dbReference type="ARBA" id="ARBA00022723"/>
    </source>
</evidence>
<organism evidence="8 9">
    <name type="scientific">Amanita muscaria (strain Koide BX008)</name>
    <dbReference type="NCBI Taxonomy" id="946122"/>
    <lineage>
        <taxon>Eukaryota</taxon>
        <taxon>Fungi</taxon>
        <taxon>Dikarya</taxon>
        <taxon>Basidiomycota</taxon>
        <taxon>Agaricomycotina</taxon>
        <taxon>Agaricomycetes</taxon>
        <taxon>Agaricomycetidae</taxon>
        <taxon>Agaricales</taxon>
        <taxon>Pluteineae</taxon>
        <taxon>Amanitaceae</taxon>
        <taxon>Amanita</taxon>
    </lineage>
</organism>
<keyword evidence="9" id="KW-1185">Reference proteome</keyword>
<feature type="transmembrane region" description="Helical" evidence="6">
    <location>
        <begin position="176"/>
        <end position="201"/>
    </location>
</feature>
<dbReference type="GO" id="GO:0020037">
    <property type="term" value="F:heme binding"/>
    <property type="evidence" value="ECO:0007669"/>
    <property type="project" value="InterPro"/>
</dbReference>
<feature type="signal peptide" evidence="7">
    <location>
        <begin position="1"/>
        <end position="22"/>
    </location>
</feature>
<evidence type="ECO:0000256" key="5">
    <source>
        <dbReference type="ARBA" id="ARBA00023004"/>
    </source>
</evidence>
<feature type="chain" id="PRO_5002171852" evidence="7">
    <location>
        <begin position="23"/>
        <end position="220"/>
    </location>
</feature>
<evidence type="ECO:0000256" key="1">
    <source>
        <dbReference type="ARBA" id="ARBA00001971"/>
    </source>
</evidence>
<evidence type="ECO:0000256" key="6">
    <source>
        <dbReference type="SAM" id="Phobius"/>
    </source>
</evidence>
<keyword evidence="6" id="KW-0472">Membrane</keyword>
<dbReference type="Proteomes" id="UP000054549">
    <property type="component" value="Unassembled WGS sequence"/>
</dbReference>
<name>A0A0C2SCD1_AMAMK</name>
<accession>A0A0C2SCD1</accession>
<sequence length="220" mass="24884">MTFFSIQTFFFKLDIALPGLLADPVHHDLTKGPLTKNIGARFPDVRDEITVAFDEYIPVKGDGYSIYNCIGNCGQDEQQNVRWPSFVADWIELNKEYTVDIDKTAIFLGLLPPVLRPIVSPLLRGIPKGTKRATRHVEPLIQERLEQEAQHGKGWPEKPNDLITWMLDDKPRSLKALAIALLGINFASIHTTTIAFTFVLFELATKAGQLHQRVFARVQF</sequence>
<comment type="similarity">
    <text evidence="2">Belongs to the cytochrome P450 family.</text>
</comment>
<evidence type="ECO:0000313" key="8">
    <source>
        <dbReference type="EMBL" id="KIL60570.1"/>
    </source>
</evidence>
<keyword evidence="6" id="KW-1133">Transmembrane helix</keyword>
<gene>
    <name evidence="8" type="ORF">M378DRAFT_913775</name>
</gene>
<dbReference type="PANTHER" id="PTHR46206">
    <property type="entry name" value="CYTOCHROME P450"/>
    <property type="match status" value="1"/>
</dbReference>
<dbReference type="GO" id="GO:0016705">
    <property type="term" value="F:oxidoreductase activity, acting on paired donors, with incorporation or reduction of molecular oxygen"/>
    <property type="evidence" value="ECO:0007669"/>
    <property type="project" value="InterPro"/>
</dbReference>
<evidence type="ECO:0000256" key="2">
    <source>
        <dbReference type="ARBA" id="ARBA00010617"/>
    </source>
</evidence>
<dbReference type="STRING" id="946122.A0A0C2SCD1"/>
<evidence type="ECO:0000256" key="4">
    <source>
        <dbReference type="ARBA" id="ARBA00023002"/>
    </source>
</evidence>
<dbReference type="InterPro" id="IPR036396">
    <property type="entry name" value="Cyt_P450_sf"/>
</dbReference>
<keyword evidence="4" id="KW-0560">Oxidoreductase</keyword>
<evidence type="ECO:0000313" key="9">
    <source>
        <dbReference type="Proteomes" id="UP000054549"/>
    </source>
</evidence>
<keyword evidence="3" id="KW-0479">Metal-binding</keyword>
<keyword evidence="7" id="KW-0732">Signal</keyword>
<keyword evidence="5" id="KW-0408">Iron</keyword>
<dbReference type="InParanoid" id="A0A0C2SCD1"/>
<comment type="cofactor">
    <cofactor evidence="1">
        <name>heme</name>
        <dbReference type="ChEBI" id="CHEBI:30413"/>
    </cofactor>
</comment>
<dbReference type="OrthoDB" id="1844152at2759"/>
<dbReference type="AlphaFoldDB" id="A0A0C2SCD1"/>
<dbReference type="InterPro" id="IPR001128">
    <property type="entry name" value="Cyt_P450"/>
</dbReference>